<evidence type="ECO:0000313" key="5">
    <source>
        <dbReference type="Proteomes" id="UP001291930"/>
    </source>
</evidence>
<evidence type="ECO:0000256" key="2">
    <source>
        <dbReference type="SAM" id="SignalP"/>
    </source>
</evidence>
<evidence type="ECO:0000313" key="4">
    <source>
        <dbReference type="EMBL" id="MDZ5607092.1"/>
    </source>
</evidence>
<dbReference type="Pfam" id="PF00395">
    <property type="entry name" value="SLH"/>
    <property type="match status" value="3"/>
</dbReference>
<dbReference type="RefSeq" id="WP_374217365.1">
    <property type="nucleotide sequence ID" value="NZ_JAXOVW010000012.1"/>
</dbReference>
<evidence type="ECO:0000259" key="3">
    <source>
        <dbReference type="PROSITE" id="PS51272"/>
    </source>
</evidence>
<comment type="caution">
    <text evidence="4">The sequence shown here is derived from an EMBL/GenBank/DDBJ whole genome shotgun (WGS) entry which is preliminary data.</text>
</comment>
<gene>
    <name evidence="4" type="ORF">U2I54_08265</name>
</gene>
<feature type="domain" description="SLH" evidence="3">
    <location>
        <begin position="34"/>
        <end position="97"/>
    </location>
</feature>
<organism evidence="4 5">
    <name type="scientific">Bacillus bingmayongensis</name>
    <dbReference type="NCBI Taxonomy" id="1150157"/>
    <lineage>
        <taxon>Bacteria</taxon>
        <taxon>Bacillati</taxon>
        <taxon>Bacillota</taxon>
        <taxon>Bacilli</taxon>
        <taxon>Bacillales</taxon>
        <taxon>Bacillaceae</taxon>
        <taxon>Bacillus</taxon>
    </lineage>
</organism>
<feature type="domain" description="SLH" evidence="3">
    <location>
        <begin position="155"/>
        <end position="215"/>
    </location>
</feature>
<proteinExistence type="predicted"/>
<name>A0ABU5JVF9_9BACI</name>
<dbReference type="PANTHER" id="PTHR43308">
    <property type="entry name" value="OUTER MEMBRANE PROTEIN ALPHA-RELATED"/>
    <property type="match status" value="1"/>
</dbReference>
<protein>
    <submittedName>
        <fullName evidence="4">S-layer homology domain-containing protein</fullName>
    </submittedName>
</protein>
<sequence length="215" mass="24382">MKKKILCAMAVAGMMSSIFVSTNAISVKAEEYPEMKVFEDVPQGHWAFDAIYDLSYHKIIEGYGNKKFGMGDPVTREQVAVVIYRTLKIEKQEALNNPYRDLNANSTMFLEEILALTKRGIFKGDEHGNFRPKAPLTRAEMAQVLTKAFEFEIKQKHTFRDIPENFWAKDAISALQSNNVIVGTGSGKFEPRTIVTREQYAQFLYNAIINDPSAE</sequence>
<evidence type="ECO:0000256" key="1">
    <source>
        <dbReference type="ARBA" id="ARBA00022729"/>
    </source>
</evidence>
<dbReference type="InterPro" id="IPR051465">
    <property type="entry name" value="Cell_Envelope_Struct_Comp"/>
</dbReference>
<dbReference type="Proteomes" id="UP001291930">
    <property type="component" value="Unassembled WGS sequence"/>
</dbReference>
<reference evidence="5" key="1">
    <citation type="submission" date="2023-11" db="EMBL/GenBank/DDBJ databases">
        <title>Genome Sequence of Bacillus pseudomycoides stain BUPM19.</title>
        <authorList>
            <person name="Farhat A."/>
        </authorList>
    </citation>
    <scope>NUCLEOTIDE SEQUENCE [LARGE SCALE GENOMIC DNA]</scope>
    <source>
        <strain evidence="5">BUPM19</strain>
    </source>
</reference>
<feature type="chain" id="PRO_5045293004" evidence="2">
    <location>
        <begin position="25"/>
        <end position="215"/>
    </location>
</feature>
<feature type="signal peptide" evidence="2">
    <location>
        <begin position="1"/>
        <end position="24"/>
    </location>
</feature>
<dbReference type="InterPro" id="IPR001119">
    <property type="entry name" value="SLH_dom"/>
</dbReference>
<keyword evidence="1 2" id="KW-0732">Signal</keyword>
<dbReference type="PROSITE" id="PS51272">
    <property type="entry name" value="SLH"/>
    <property type="match status" value="3"/>
</dbReference>
<keyword evidence="5" id="KW-1185">Reference proteome</keyword>
<feature type="domain" description="SLH" evidence="3">
    <location>
        <begin position="98"/>
        <end position="154"/>
    </location>
</feature>
<accession>A0ABU5JVF9</accession>
<dbReference type="PANTHER" id="PTHR43308:SF1">
    <property type="entry name" value="OUTER MEMBRANE PROTEIN ALPHA"/>
    <property type="match status" value="1"/>
</dbReference>
<dbReference type="EMBL" id="JAXOVW010000012">
    <property type="protein sequence ID" value="MDZ5607092.1"/>
    <property type="molecule type" value="Genomic_DNA"/>
</dbReference>